<sequence length="171" mass="18954">MGLADLKKNASSCNRHFKQQMTIDEFIETANLYAAGKTHRVKQPTQVDNVTSIARHPSKQQRPQYQCQSKAVVSVADMTALTGVKPKNVADNAQTTAKTTRLKAPFSPSATTRKPFRRSTFTLSEMAISQLKALSQSSNVSKSKLIRQLVDQHFSLSPSQREAIEASFEID</sequence>
<dbReference type="RefSeq" id="WP_153662829.1">
    <property type="nucleotide sequence ID" value="NZ_JAAIKR010000008.1"/>
</dbReference>
<dbReference type="EMBL" id="JAAIKR010000008">
    <property type="protein sequence ID" value="MBR9728261.1"/>
    <property type="molecule type" value="Genomic_DNA"/>
</dbReference>
<organism evidence="1 2">
    <name type="scientific">Shewanella intestini</name>
    <dbReference type="NCBI Taxonomy" id="2017544"/>
    <lineage>
        <taxon>Bacteria</taxon>
        <taxon>Pseudomonadati</taxon>
        <taxon>Pseudomonadota</taxon>
        <taxon>Gammaproteobacteria</taxon>
        <taxon>Alteromonadales</taxon>
        <taxon>Shewanellaceae</taxon>
        <taxon>Shewanella</taxon>
    </lineage>
</organism>
<dbReference type="CDD" id="cd21631">
    <property type="entry name" value="RHH_CopG_NikR-like"/>
    <property type="match status" value="1"/>
</dbReference>
<evidence type="ECO:0000313" key="1">
    <source>
        <dbReference type="EMBL" id="MBR9728261.1"/>
    </source>
</evidence>
<protein>
    <recommendedName>
        <fullName evidence="3">CopG family transcriptional regulator</fullName>
    </recommendedName>
</protein>
<evidence type="ECO:0008006" key="3">
    <source>
        <dbReference type="Google" id="ProtNLM"/>
    </source>
</evidence>
<comment type="caution">
    <text evidence="1">The sequence shown here is derived from an EMBL/GenBank/DDBJ whole genome shotgun (WGS) entry which is preliminary data.</text>
</comment>
<dbReference type="Proteomes" id="UP000811844">
    <property type="component" value="Unassembled WGS sequence"/>
</dbReference>
<dbReference type="InterPro" id="IPR013321">
    <property type="entry name" value="Arc_rbn_hlx_hlx"/>
</dbReference>
<name>A0ABS5I2K5_9GAMM</name>
<reference evidence="1 2" key="1">
    <citation type="submission" date="2020-02" db="EMBL/GenBank/DDBJ databases">
        <title>Shewanella WXL01 sp. nov., a marine bacterium isolated from green algae in Luhuitou Fringing Reef (Northern South China Sea).</title>
        <authorList>
            <person name="Wang X."/>
        </authorList>
    </citation>
    <scope>NUCLEOTIDE SEQUENCE [LARGE SCALE GENOMIC DNA]</scope>
    <source>
        <strain evidence="1 2">MCCC 1A01895</strain>
    </source>
</reference>
<accession>A0ABS5I2K5</accession>
<dbReference type="Gene3D" id="1.10.1220.10">
    <property type="entry name" value="Met repressor-like"/>
    <property type="match status" value="1"/>
</dbReference>
<gene>
    <name evidence="1" type="ORF">G3R48_09775</name>
</gene>
<keyword evidence="2" id="KW-1185">Reference proteome</keyword>
<evidence type="ECO:0000313" key="2">
    <source>
        <dbReference type="Proteomes" id="UP000811844"/>
    </source>
</evidence>
<proteinExistence type="predicted"/>